<protein>
    <submittedName>
        <fullName evidence="2">Uncharacterized protein</fullName>
    </submittedName>
</protein>
<evidence type="ECO:0000313" key="2">
    <source>
        <dbReference type="EMBL" id="EUB57564.1"/>
    </source>
</evidence>
<dbReference type="GeneID" id="36343290"/>
<dbReference type="OrthoDB" id="6283877at2759"/>
<proteinExistence type="predicted"/>
<dbReference type="CTD" id="36343290"/>
<feature type="region of interest" description="Disordered" evidence="1">
    <location>
        <begin position="1"/>
        <end position="48"/>
    </location>
</feature>
<evidence type="ECO:0000256" key="1">
    <source>
        <dbReference type="SAM" id="MobiDB-lite"/>
    </source>
</evidence>
<name>W6UVU6_ECHGR</name>
<dbReference type="EMBL" id="APAU02000081">
    <property type="protein sequence ID" value="EUB57564.1"/>
    <property type="molecule type" value="Genomic_DNA"/>
</dbReference>
<keyword evidence="3" id="KW-1185">Reference proteome</keyword>
<dbReference type="RefSeq" id="XP_024348760.1">
    <property type="nucleotide sequence ID" value="XM_024496824.1"/>
</dbReference>
<evidence type="ECO:0000313" key="3">
    <source>
        <dbReference type="Proteomes" id="UP000019149"/>
    </source>
</evidence>
<organism evidence="2 3">
    <name type="scientific">Echinococcus granulosus</name>
    <name type="common">Hydatid tapeworm</name>
    <dbReference type="NCBI Taxonomy" id="6210"/>
    <lineage>
        <taxon>Eukaryota</taxon>
        <taxon>Metazoa</taxon>
        <taxon>Spiralia</taxon>
        <taxon>Lophotrochozoa</taxon>
        <taxon>Platyhelminthes</taxon>
        <taxon>Cestoda</taxon>
        <taxon>Eucestoda</taxon>
        <taxon>Cyclophyllidea</taxon>
        <taxon>Taeniidae</taxon>
        <taxon>Echinococcus</taxon>
        <taxon>Echinococcus granulosus group</taxon>
    </lineage>
</organism>
<dbReference type="AlphaFoldDB" id="W6UVU6"/>
<gene>
    <name evidence="2" type="ORF">EGR_07575</name>
</gene>
<comment type="caution">
    <text evidence="2">The sequence shown here is derived from an EMBL/GenBank/DDBJ whole genome shotgun (WGS) entry which is preliminary data.</text>
</comment>
<dbReference type="Proteomes" id="UP000019149">
    <property type="component" value="Unassembled WGS sequence"/>
</dbReference>
<accession>W6UVU6</accession>
<sequence>MKQNMTFLDFEDEEELEGEDGAFKDTIIEPPSLRPKPNKPAANSQQGRAPTLTIEVVRVGRPLKFHTRKYVTDSPIYFCKLLCVSGPSGLEHISFYDLICFIFSTNRFRRL</sequence>
<reference evidence="2 3" key="1">
    <citation type="journal article" date="2013" name="Nat. Genet.">
        <title>The genome of the hydatid tapeworm Echinococcus granulosus.</title>
        <authorList>
            <person name="Zheng H."/>
            <person name="Zhang W."/>
            <person name="Zhang L."/>
            <person name="Zhang Z."/>
            <person name="Li J."/>
            <person name="Lu G."/>
            <person name="Zhu Y."/>
            <person name="Wang Y."/>
            <person name="Huang Y."/>
            <person name="Liu J."/>
            <person name="Kang H."/>
            <person name="Chen J."/>
            <person name="Wang L."/>
            <person name="Chen A."/>
            <person name="Yu S."/>
            <person name="Gao Z."/>
            <person name="Jin L."/>
            <person name="Gu W."/>
            <person name="Wang Z."/>
            <person name="Zhao L."/>
            <person name="Shi B."/>
            <person name="Wen H."/>
            <person name="Lin R."/>
            <person name="Jones M.K."/>
            <person name="Brejova B."/>
            <person name="Vinar T."/>
            <person name="Zhao G."/>
            <person name="McManus D.P."/>
            <person name="Chen Z."/>
            <person name="Zhou Y."/>
            <person name="Wang S."/>
        </authorList>
    </citation>
    <scope>NUCLEOTIDE SEQUENCE [LARGE SCALE GENOMIC DNA]</scope>
</reference>
<feature type="compositionally biased region" description="Acidic residues" evidence="1">
    <location>
        <begin position="9"/>
        <end position="20"/>
    </location>
</feature>
<dbReference type="KEGG" id="egl:EGR_07575"/>